<dbReference type="Proteomes" id="UP001209540">
    <property type="component" value="Unassembled WGS sequence"/>
</dbReference>
<keyword evidence="1" id="KW-0521">NADP</keyword>
<evidence type="ECO:0000256" key="4">
    <source>
        <dbReference type="ARBA" id="ARBA00048009"/>
    </source>
</evidence>
<reference evidence="6" key="1">
    <citation type="journal article" date="2022" name="IScience">
        <title>Evolution of zygomycete secretomes and the origins of terrestrial fungal ecologies.</title>
        <authorList>
            <person name="Chang Y."/>
            <person name="Wang Y."/>
            <person name="Mondo S."/>
            <person name="Ahrendt S."/>
            <person name="Andreopoulos W."/>
            <person name="Barry K."/>
            <person name="Beard J."/>
            <person name="Benny G.L."/>
            <person name="Blankenship S."/>
            <person name="Bonito G."/>
            <person name="Cuomo C."/>
            <person name="Desiro A."/>
            <person name="Gervers K.A."/>
            <person name="Hundley H."/>
            <person name="Kuo A."/>
            <person name="LaButti K."/>
            <person name="Lang B.F."/>
            <person name="Lipzen A."/>
            <person name="O'Donnell K."/>
            <person name="Pangilinan J."/>
            <person name="Reynolds N."/>
            <person name="Sandor L."/>
            <person name="Smith M.E."/>
            <person name="Tsang A."/>
            <person name="Grigoriev I.V."/>
            <person name="Stajich J.E."/>
            <person name="Spatafora J.W."/>
        </authorList>
    </citation>
    <scope>NUCLEOTIDE SEQUENCE</scope>
    <source>
        <strain evidence="6">RSA 2281</strain>
    </source>
</reference>
<dbReference type="Gene3D" id="3.40.50.720">
    <property type="entry name" value="NAD(P)-binding Rossmann-like Domain"/>
    <property type="match status" value="1"/>
</dbReference>
<dbReference type="InterPro" id="IPR045017">
    <property type="entry name" value="DECR2-like"/>
</dbReference>
<keyword evidence="2" id="KW-0560">Oxidoreductase</keyword>
<protein>
    <recommendedName>
        <fullName evidence="3">2,4-dienoyl-CoA reductase [(3E)-enoyl-CoA-producing]</fullName>
        <ecNumber evidence="3">1.3.1.124</ecNumber>
    </recommendedName>
</protein>
<accession>A0AAD5PAY8</accession>
<dbReference type="GO" id="GO:0005777">
    <property type="term" value="C:peroxisome"/>
    <property type="evidence" value="ECO:0007669"/>
    <property type="project" value="TreeGrafter"/>
</dbReference>
<dbReference type="EC" id="1.3.1.124" evidence="3"/>
<comment type="catalytic activity">
    <reaction evidence="5">
        <text>a (2E,4Z)-dienoyl-CoA + NADPH + H(+) = a 4,5-saturated-(3E)-enoyl-CoA + NADP(+)</text>
        <dbReference type="Rhea" id="RHEA:61892"/>
        <dbReference type="ChEBI" id="CHEBI:15378"/>
        <dbReference type="ChEBI" id="CHEBI:57783"/>
        <dbReference type="ChEBI" id="CHEBI:58349"/>
        <dbReference type="ChEBI" id="CHEBI:85099"/>
        <dbReference type="ChEBI" id="CHEBI:85493"/>
        <dbReference type="EC" id="1.3.1.124"/>
    </reaction>
</comment>
<sequence>MAAVDTTQIFKTDIFKGKVLLCSGGGSGICRGMTEAMVNHGANAVIISRNFEKLQQAADEMNKATNGGEIFPVQADVRKVEDLENAVAKTIEKFGRLDFLINGAAGNFLAPFDNLSYNAFRTVIEIDLLGSFNLTKAALQHLRASNGAIINVSATLHYTGTIFQQHAGAAKAGIDALTKHWAVELGPSGVRVNGIAPGPIAATEGLSRLAGDLLDPEQIPVQRVGDIRDIAQSTVFLFSQGASFITGQTLVVDGGHYLQTCSPAYPQSALAAVPDNDSKL</sequence>
<comment type="catalytic activity">
    <reaction evidence="4">
        <text>a (2E,4E)-dienoyl-CoA + NADPH + H(+) = a 4,5-saturated-(3E)-enoyl-CoA + NADP(+)</text>
        <dbReference type="Rhea" id="RHEA:45912"/>
        <dbReference type="ChEBI" id="CHEBI:15378"/>
        <dbReference type="ChEBI" id="CHEBI:57783"/>
        <dbReference type="ChEBI" id="CHEBI:58349"/>
        <dbReference type="ChEBI" id="CHEBI:85101"/>
        <dbReference type="ChEBI" id="CHEBI:85493"/>
        <dbReference type="EC" id="1.3.1.124"/>
    </reaction>
</comment>
<dbReference type="InterPro" id="IPR002347">
    <property type="entry name" value="SDR_fam"/>
</dbReference>
<organism evidence="6 7">
    <name type="scientific">Phascolomyces articulosus</name>
    <dbReference type="NCBI Taxonomy" id="60185"/>
    <lineage>
        <taxon>Eukaryota</taxon>
        <taxon>Fungi</taxon>
        <taxon>Fungi incertae sedis</taxon>
        <taxon>Mucoromycota</taxon>
        <taxon>Mucoromycotina</taxon>
        <taxon>Mucoromycetes</taxon>
        <taxon>Mucorales</taxon>
        <taxon>Lichtheimiaceae</taxon>
        <taxon>Phascolomyces</taxon>
    </lineage>
</organism>
<evidence type="ECO:0000256" key="1">
    <source>
        <dbReference type="ARBA" id="ARBA00022857"/>
    </source>
</evidence>
<dbReference type="PANTHER" id="PTHR43296">
    <property type="entry name" value="PEROXISOMAL 2,4-DIENOYL-COA REDUCTASE"/>
    <property type="match status" value="1"/>
</dbReference>
<dbReference type="PRINTS" id="PR00080">
    <property type="entry name" value="SDRFAMILY"/>
</dbReference>
<evidence type="ECO:0000313" key="6">
    <source>
        <dbReference type="EMBL" id="KAI9255125.1"/>
    </source>
</evidence>
<dbReference type="GO" id="GO:0008670">
    <property type="term" value="F:2,4-dienoyl-CoA reductase (NADPH) activity"/>
    <property type="evidence" value="ECO:0007669"/>
    <property type="project" value="InterPro"/>
</dbReference>
<proteinExistence type="predicted"/>
<evidence type="ECO:0000256" key="5">
    <source>
        <dbReference type="ARBA" id="ARBA00048340"/>
    </source>
</evidence>
<dbReference type="AlphaFoldDB" id="A0AAD5PAY8"/>
<dbReference type="Pfam" id="PF13561">
    <property type="entry name" value="adh_short_C2"/>
    <property type="match status" value="1"/>
</dbReference>
<reference evidence="6" key="2">
    <citation type="submission" date="2023-02" db="EMBL/GenBank/DDBJ databases">
        <authorList>
            <consortium name="DOE Joint Genome Institute"/>
            <person name="Mondo S.J."/>
            <person name="Chang Y."/>
            <person name="Wang Y."/>
            <person name="Ahrendt S."/>
            <person name="Andreopoulos W."/>
            <person name="Barry K."/>
            <person name="Beard J."/>
            <person name="Benny G.L."/>
            <person name="Blankenship S."/>
            <person name="Bonito G."/>
            <person name="Cuomo C."/>
            <person name="Desiro A."/>
            <person name="Gervers K.A."/>
            <person name="Hundley H."/>
            <person name="Kuo A."/>
            <person name="LaButti K."/>
            <person name="Lang B.F."/>
            <person name="Lipzen A."/>
            <person name="O'Donnell K."/>
            <person name="Pangilinan J."/>
            <person name="Reynolds N."/>
            <person name="Sandor L."/>
            <person name="Smith M.W."/>
            <person name="Tsang A."/>
            <person name="Grigoriev I.V."/>
            <person name="Stajich J.E."/>
            <person name="Spatafora J.W."/>
        </authorList>
    </citation>
    <scope>NUCLEOTIDE SEQUENCE</scope>
    <source>
        <strain evidence="6">RSA 2281</strain>
    </source>
</reference>
<evidence type="ECO:0000256" key="3">
    <source>
        <dbReference type="ARBA" id="ARBA00026117"/>
    </source>
</evidence>
<comment type="caution">
    <text evidence="6">The sequence shown here is derived from an EMBL/GenBank/DDBJ whole genome shotgun (WGS) entry which is preliminary data.</text>
</comment>
<evidence type="ECO:0000256" key="2">
    <source>
        <dbReference type="ARBA" id="ARBA00023002"/>
    </source>
</evidence>
<dbReference type="PRINTS" id="PR00081">
    <property type="entry name" value="GDHRDH"/>
</dbReference>
<dbReference type="EMBL" id="JAIXMP010000023">
    <property type="protein sequence ID" value="KAI9255125.1"/>
    <property type="molecule type" value="Genomic_DNA"/>
</dbReference>
<gene>
    <name evidence="6" type="ORF">BDA99DRAFT_517939</name>
</gene>
<dbReference type="CDD" id="cd05369">
    <property type="entry name" value="TER_DECR_SDR_a"/>
    <property type="match status" value="1"/>
</dbReference>
<name>A0AAD5PAY8_9FUNG</name>
<evidence type="ECO:0000313" key="7">
    <source>
        <dbReference type="Proteomes" id="UP001209540"/>
    </source>
</evidence>
<dbReference type="FunFam" id="3.40.50.720:FF:000084">
    <property type="entry name" value="Short-chain dehydrogenase reductase"/>
    <property type="match status" value="1"/>
</dbReference>
<keyword evidence="7" id="KW-1185">Reference proteome</keyword>
<dbReference type="PANTHER" id="PTHR43296:SF2">
    <property type="entry name" value="PEROXISOMAL 2,4-DIENOYL-COA REDUCTASE [(3E)-ENOYL-COA-PRODUCING]"/>
    <property type="match status" value="1"/>
</dbReference>
<dbReference type="InterPro" id="IPR036291">
    <property type="entry name" value="NAD(P)-bd_dom_sf"/>
</dbReference>
<dbReference type="SUPFAM" id="SSF51735">
    <property type="entry name" value="NAD(P)-binding Rossmann-fold domains"/>
    <property type="match status" value="1"/>
</dbReference>
<dbReference type="GO" id="GO:0009062">
    <property type="term" value="P:fatty acid catabolic process"/>
    <property type="evidence" value="ECO:0007669"/>
    <property type="project" value="InterPro"/>
</dbReference>